<proteinExistence type="inferred from homology"/>
<comment type="similarity">
    <text evidence="1 6">Belongs to the spermidine/spermine synthase family.</text>
</comment>
<reference evidence="9" key="1">
    <citation type="journal article" date="2020" name="mSystems">
        <title>Genome- and Community-Level Interaction Insights into Carbon Utilization and Element Cycling Functions of Hydrothermarchaeota in Hydrothermal Sediment.</title>
        <authorList>
            <person name="Zhou Z."/>
            <person name="Liu Y."/>
            <person name="Xu W."/>
            <person name="Pan J."/>
            <person name="Luo Z.H."/>
            <person name="Li M."/>
        </authorList>
    </citation>
    <scope>NUCLEOTIDE SEQUENCE [LARGE SCALE GENOMIC DNA]</scope>
    <source>
        <strain evidence="9">SpSt-508</strain>
    </source>
</reference>
<keyword evidence="4 6" id="KW-0620">Polyamine biosynthesis</keyword>
<dbReference type="GO" id="GO:0004766">
    <property type="term" value="F:spermidine synthase activity"/>
    <property type="evidence" value="ECO:0007669"/>
    <property type="project" value="UniProtKB-UniRule"/>
</dbReference>
<dbReference type="CDD" id="cd02440">
    <property type="entry name" value="AdoMet_MTases"/>
    <property type="match status" value="1"/>
</dbReference>
<dbReference type="PANTHER" id="PTHR43317:SF1">
    <property type="entry name" value="THERMOSPERMINE SYNTHASE ACAULIS5"/>
    <property type="match status" value="1"/>
</dbReference>
<dbReference type="EC" id="2.5.1.16" evidence="6"/>
<dbReference type="HAMAP" id="MF_00198">
    <property type="entry name" value="Spermidine_synth"/>
    <property type="match status" value="1"/>
</dbReference>
<accession>A0A7C4LT28</accession>
<keyword evidence="2 6" id="KW-0808">Transferase</keyword>
<comment type="caution">
    <text evidence="9">The sequence shown here is derived from an EMBL/GenBank/DDBJ whole genome shotgun (WGS) entry which is preliminary data.</text>
</comment>
<dbReference type="InterPro" id="IPR037163">
    <property type="entry name" value="Spermidine_synt_N_sf"/>
</dbReference>
<evidence type="ECO:0000256" key="7">
    <source>
        <dbReference type="PROSITE-ProRule" id="PRU00354"/>
    </source>
</evidence>
<feature type="active site" description="Proton acceptor" evidence="6 7">
    <location>
        <position position="163"/>
    </location>
</feature>
<dbReference type="SUPFAM" id="SSF53335">
    <property type="entry name" value="S-adenosyl-L-methionine-dependent methyltransferases"/>
    <property type="match status" value="1"/>
</dbReference>
<evidence type="ECO:0000256" key="1">
    <source>
        <dbReference type="ARBA" id="ARBA00007867"/>
    </source>
</evidence>
<evidence type="ECO:0000256" key="6">
    <source>
        <dbReference type="HAMAP-Rule" id="MF_00198"/>
    </source>
</evidence>
<comment type="subunit">
    <text evidence="6">Homodimer or homotetramer.</text>
</comment>
<feature type="binding site" evidence="6">
    <location>
        <position position="93"/>
    </location>
    <ligand>
        <name>spermidine</name>
        <dbReference type="ChEBI" id="CHEBI:57834"/>
    </ligand>
</feature>
<feature type="domain" description="PABS" evidence="8">
    <location>
        <begin position="9"/>
        <end position="245"/>
    </location>
</feature>
<dbReference type="Gene3D" id="2.30.140.10">
    <property type="entry name" value="Spermidine synthase, tetramerisation domain"/>
    <property type="match status" value="1"/>
</dbReference>
<dbReference type="InterPro" id="IPR029063">
    <property type="entry name" value="SAM-dependent_MTases_sf"/>
</dbReference>
<evidence type="ECO:0000256" key="4">
    <source>
        <dbReference type="ARBA" id="ARBA00023115"/>
    </source>
</evidence>
<comment type="function">
    <text evidence="6">Catalyzes the irreversible transfer of a propylamine group from the amino donor S-adenosylmethioninamine (decarboxy-AdoMet) to putrescine (1,4-diaminobutane) to yield spermidine.</text>
</comment>
<comment type="catalytic activity">
    <reaction evidence="6">
        <text>S-adenosyl 3-(methylsulfanyl)propylamine + putrescine = S-methyl-5'-thioadenosine + spermidine + H(+)</text>
        <dbReference type="Rhea" id="RHEA:12721"/>
        <dbReference type="ChEBI" id="CHEBI:15378"/>
        <dbReference type="ChEBI" id="CHEBI:17509"/>
        <dbReference type="ChEBI" id="CHEBI:57443"/>
        <dbReference type="ChEBI" id="CHEBI:57834"/>
        <dbReference type="ChEBI" id="CHEBI:326268"/>
        <dbReference type="EC" id="2.5.1.16"/>
    </reaction>
</comment>
<dbReference type="PROSITE" id="PS51006">
    <property type="entry name" value="PABS_2"/>
    <property type="match status" value="1"/>
</dbReference>
<dbReference type="EMBL" id="DSVQ01000019">
    <property type="protein sequence ID" value="HGT41091.1"/>
    <property type="molecule type" value="Genomic_DNA"/>
</dbReference>
<protein>
    <recommendedName>
        <fullName evidence="6">Polyamine aminopropyltransferase</fullName>
    </recommendedName>
    <alternativeName>
        <fullName evidence="6">Putrescine aminopropyltransferase</fullName>
        <shortName evidence="6">PAPT</shortName>
    </alternativeName>
    <alternativeName>
        <fullName evidence="6">Spermidine synthase</fullName>
        <shortName evidence="6">SPDS</shortName>
        <shortName evidence="6">SPDSY</shortName>
        <ecNumber evidence="6">2.5.1.16</ecNumber>
    </alternativeName>
</protein>
<name>A0A7C4LT28_9PLAN</name>
<comment type="caution">
    <text evidence="6">Lacks conserved residue(s) required for the propagation of feature annotation.</text>
</comment>
<dbReference type="PANTHER" id="PTHR43317">
    <property type="entry name" value="THERMOSPERMINE SYNTHASE ACAULIS5"/>
    <property type="match status" value="1"/>
</dbReference>
<dbReference type="GO" id="GO:0010487">
    <property type="term" value="F:thermospermine synthase activity"/>
    <property type="evidence" value="ECO:0007669"/>
    <property type="project" value="UniProtKB-EC"/>
</dbReference>
<dbReference type="InterPro" id="IPR001045">
    <property type="entry name" value="Spermi_synthase"/>
</dbReference>
<evidence type="ECO:0000259" key="8">
    <source>
        <dbReference type="PROSITE" id="PS51006"/>
    </source>
</evidence>
<dbReference type="Pfam" id="PF17284">
    <property type="entry name" value="Spermine_synt_N"/>
    <property type="match status" value="1"/>
</dbReference>
<organism evidence="9">
    <name type="scientific">Schlesneria paludicola</name>
    <dbReference type="NCBI Taxonomy" id="360056"/>
    <lineage>
        <taxon>Bacteria</taxon>
        <taxon>Pseudomonadati</taxon>
        <taxon>Planctomycetota</taxon>
        <taxon>Planctomycetia</taxon>
        <taxon>Planctomycetales</taxon>
        <taxon>Planctomycetaceae</taxon>
        <taxon>Schlesneria</taxon>
    </lineage>
</organism>
<gene>
    <name evidence="6" type="primary">speE</name>
    <name evidence="9" type="ORF">ENS64_17735</name>
</gene>
<feature type="binding site" evidence="6">
    <location>
        <position position="172"/>
    </location>
    <ligand>
        <name>S-methyl-5'-thioadenosine</name>
        <dbReference type="ChEBI" id="CHEBI:17509"/>
    </ligand>
</feature>
<feature type="binding site" evidence="6">
    <location>
        <begin position="145"/>
        <end position="146"/>
    </location>
    <ligand>
        <name>S-methyl-5'-thioadenosine</name>
        <dbReference type="ChEBI" id="CHEBI:17509"/>
    </ligand>
</feature>
<keyword evidence="3 6" id="KW-0745">Spermidine biosynthesis</keyword>
<dbReference type="Pfam" id="PF01564">
    <property type="entry name" value="Spermine_synth"/>
    <property type="match status" value="1"/>
</dbReference>
<feature type="binding site" evidence="6">
    <location>
        <position position="113"/>
    </location>
    <ligand>
        <name>S-methyl-5'-thioadenosine</name>
        <dbReference type="ChEBI" id="CHEBI:17509"/>
    </ligand>
</feature>
<comment type="pathway">
    <text evidence="6">Amine and polyamine biosynthesis; spermidine biosynthesis; spermidine from putrescine: step 1/1.</text>
</comment>
<dbReference type="InterPro" id="IPR030374">
    <property type="entry name" value="PABS"/>
</dbReference>
<sequence>MPGAKLAADLWISEYLTPCDVWQHGVLKILAHRQTPYQEMYVVESGPYGKALILDGKWQTCTGDEFLYHEPIAHAPCALHGKPERVLIAGGADGGVLREVLKWRSVQEVVLADIDGEVVQACRELLPEIHQGAFEDPRATVIIGDAYELISSRPAAWDVIIADLTDPIEEGPAYKLFTREFFDLCRRALRPGGVFVNQSGSLAPPLSSLTFRVLKTLSTVFRHTGLVIAHVPTYGSPWALALASERHLEGRPDPARIDALLDDQIADGLRMFDGQAFLGMLQSPKYVREGLAAETMVYTLASPPQFFGRSR</sequence>
<evidence type="ECO:0000256" key="5">
    <source>
        <dbReference type="ARBA" id="ARBA00048874"/>
    </source>
</evidence>
<feature type="binding site" evidence="6">
    <location>
        <position position="38"/>
    </location>
    <ligand>
        <name>S-methyl-5'-thioadenosine</name>
        <dbReference type="ChEBI" id="CHEBI:17509"/>
    </ligand>
</feature>
<evidence type="ECO:0000256" key="3">
    <source>
        <dbReference type="ARBA" id="ARBA00023066"/>
    </source>
</evidence>
<dbReference type="UniPathway" id="UPA00248">
    <property type="reaction ID" value="UER00314"/>
</dbReference>
<dbReference type="AlphaFoldDB" id="A0A7C4LT28"/>
<evidence type="ECO:0000256" key="2">
    <source>
        <dbReference type="ARBA" id="ARBA00022679"/>
    </source>
</evidence>
<dbReference type="GO" id="GO:0008295">
    <property type="term" value="P:spermidine biosynthetic process"/>
    <property type="evidence" value="ECO:0007669"/>
    <property type="project" value="UniProtKB-UniRule"/>
</dbReference>
<feature type="binding site" evidence="6">
    <location>
        <position position="69"/>
    </location>
    <ligand>
        <name>spermidine</name>
        <dbReference type="ChEBI" id="CHEBI:57834"/>
    </ligand>
</feature>
<dbReference type="Gene3D" id="3.40.50.150">
    <property type="entry name" value="Vaccinia Virus protein VP39"/>
    <property type="match status" value="1"/>
</dbReference>
<evidence type="ECO:0000313" key="9">
    <source>
        <dbReference type="EMBL" id="HGT41091.1"/>
    </source>
</evidence>
<comment type="catalytic activity">
    <reaction evidence="5">
        <text>S-adenosyl 3-(methylsulfanyl)propylamine + spermidine = thermospermine + S-methyl-5'-thioadenosine + H(+)</text>
        <dbReference type="Rhea" id="RHEA:30515"/>
        <dbReference type="ChEBI" id="CHEBI:15378"/>
        <dbReference type="ChEBI" id="CHEBI:17509"/>
        <dbReference type="ChEBI" id="CHEBI:57443"/>
        <dbReference type="ChEBI" id="CHEBI:57834"/>
        <dbReference type="ChEBI" id="CHEBI:59903"/>
        <dbReference type="EC" id="2.5.1.79"/>
    </reaction>
</comment>
<dbReference type="InterPro" id="IPR035246">
    <property type="entry name" value="Spermidine_synt_N"/>
</dbReference>